<dbReference type="CDD" id="cd00038">
    <property type="entry name" value="CAP_ED"/>
    <property type="match status" value="1"/>
</dbReference>
<dbReference type="SUPFAM" id="SSF51206">
    <property type="entry name" value="cAMP-binding domain-like"/>
    <property type="match status" value="1"/>
</dbReference>
<dbReference type="InterPro" id="IPR014710">
    <property type="entry name" value="RmlC-like_jellyroll"/>
</dbReference>
<gene>
    <name evidence="3" type="ORF">PCAR00345_LOCUS12651</name>
</gene>
<dbReference type="PROSITE" id="PS50042">
    <property type="entry name" value="CNMP_BINDING_3"/>
    <property type="match status" value="1"/>
</dbReference>
<evidence type="ECO:0000259" key="2">
    <source>
        <dbReference type="PROSITE" id="PS50042"/>
    </source>
</evidence>
<feature type="compositionally biased region" description="Low complexity" evidence="1">
    <location>
        <begin position="164"/>
        <end position="188"/>
    </location>
</feature>
<name>A0A7S4EY41_CHRCT</name>
<feature type="domain" description="Cyclic nucleotide-binding" evidence="2">
    <location>
        <begin position="810"/>
        <end position="931"/>
    </location>
</feature>
<protein>
    <recommendedName>
        <fullName evidence="2">Cyclic nucleotide-binding domain-containing protein</fullName>
    </recommendedName>
</protein>
<sequence length="985" mass="106230">MSQSRAEQDAARQETQLEEVVVALQMLRWLPQPLLPCSSLLLLLRHDSHRVRNAALPLILPDLVESPRCDEIVRRVVGCMKLPQTERRARRAIGVLIKAAAEGRTPPATDSAPIAAKAATLAAKELRSLVSASMSSTSNLAHKLPSEFVRMGETGRSTNPLVAAPQAAAPSAEQPMRADSSRAASARATPVETPSLAMRGLLAFLYFDCPPAHRAAGFREHAQSRVSLSDAILRLSSDLHEPDCVQELLDALFHLLESGERCSAASLESEIRMQAENLMKGYIVQHWISLRSDDELPPSEERMLASALGVPSDAHGVVATAVLRQTAMTYCNERLYLQRLRLFKLCMLSARGLTLGKTLAAWKLLRSSNAASQSAALEVLEHSLDARLTDLVVPLLNLKTPLEKRLRLVDQSFPVLRLFPNARPPWLESWLAESLDAVGDALGKHLVWLEQASKRAGASAALGTDGTAAATHANGSTAAPRACAERLSTLSLLPASAHRLDSALASAHARATSPQPFSPPFSQTSPQQMPQPLPQPPPAVPLLQHVVMLRRAPLFRGLLTRHLEAMAQLARVRLVRGKAVACEANAKLTRSSAEPVAVAAPTADKGCGTQAGPHQESRDGGGSVGGVSPSAKGVSRGRMAALKVDVGACGDEGGDEPVCRAGETYIVLRGELEKASAPGKPPVVFRAGEVVQQFGCVYRKLPPIKAKARGACTLLVLSSADVWELMVTLPPKFGLMLLQSLVQLAQPPSQPGGGKTLAPSTASTDGLVVAPLKSARKGRAEAFAQEEADEQAGRTFSILEKSLLLREVKLLRYVSTKFLPSLAEIAQESRVLSGEYVCEQGTETSARFIVIAQGCLQLWRLDDDGERKVLRELRAGDSLGNTGLIHDSWWEYSAVATEDSWTLTITREELADLLRGRPELSHSVLQGVYETFTRRLRQAAAEDGQVSADWLLAADLDKSPMLKRQLSSKRADWKGTIAAVPRQDL</sequence>
<organism evidence="3">
    <name type="scientific">Chrysotila carterae</name>
    <name type="common">Marine alga</name>
    <name type="synonym">Syracosphaera carterae</name>
    <dbReference type="NCBI Taxonomy" id="13221"/>
    <lineage>
        <taxon>Eukaryota</taxon>
        <taxon>Haptista</taxon>
        <taxon>Haptophyta</taxon>
        <taxon>Prymnesiophyceae</taxon>
        <taxon>Isochrysidales</taxon>
        <taxon>Isochrysidaceae</taxon>
        <taxon>Chrysotila</taxon>
    </lineage>
</organism>
<dbReference type="AlphaFoldDB" id="A0A7S4EY41"/>
<evidence type="ECO:0000256" key="1">
    <source>
        <dbReference type="SAM" id="MobiDB-lite"/>
    </source>
</evidence>
<dbReference type="Gene3D" id="2.60.120.10">
    <property type="entry name" value="Jelly Rolls"/>
    <property type="match status" value="1"/>
</dbReference>
<feature type="region of interest" description="Disordered" evidence="1">
    <location>
        <begin position="504"/>
        <end position="538"/>
    </location>
</feature>
<dbReference type="InterPro" id="IPR000595">
    <property type="entry name" value="cNMP-bd_dom"/>
</dbReference>
<dbReference type="EMBL" id="HBIZ01020114">
    <property type="protein sequence ID" value="CAE0760045.1"/>
    <property type="molecule type" value="Transcribed_RNA"/>
</dbReference>
<proteinExistence type="predicted"/>
<dbReference type="InterPro" id="IPR018490">
    <property type="entry name" value="cNMP-bd_dom_sf"/>
</dbReference>
<feature type="region of interest" description="Disordered" evidence="1">
    <location>
        <begin position="164"/>
        <end position="190"/>
    </location>
</feature>
<dbReference type="SMART" id="SM00100">
    <property type="entry name" value="cNMP"/>
    <property type="match status" value="1"/>
</dbReference>
<evidence type="ECO:0000313" key="3">
    <source>
        <dbReference type="EMBL" id="CAE0760045.1"/>
    </source>
</evidence>
<accession>A0A7S4EY41</accession>
<feature type="region of interest" description="Disordered" evidence="1">
    <location>
        <begin position="600"/>
        <end position="633"/>
    </location>
</feature>
<reference evidence="3" key="1">
    <citation type="submission" date="2021-01" db="EMBL/GenBank/DDBJ databases">
        <authorList>
            <person name="Corre E."/>
            <person name="Pelletier E."/>
            <person name="Niang G."/>
            <person name="Scheremetjew M."/>
            <person name="Finn R."/>
            <person name="Kale V."/>
            <person name="Holt S."/>
            <person name="Cochrane G."/>
            <person name="Meng A."/>
            <person name="Brown T."/>
            <person name="Cohen L."/>
        </authorList>
    </citation>
    <scope>NUCLEOTIDE SEQUENCE</scope>
    <source>
        <strain evidence="3">CCMP645</strain>
    </source>
</reference>
<feature type="compositionally biased region" description="Pro residues" evidence="1">
    <location>
        <begin position="529"/>
        <end position="538"/>
    </location>
</feature>
<dbReference type="Pfam" id="PF00027">
    <property type="entry name" value="cNMP_binding"/>
    <property type="match status" value="1"/>
</dbReference>